<dbReference type="Proteomes" id="UP001243364">
    <property type="component" value="Unassembled WGS sequence"/>
</dbReference>
<sequence length="392" mass="40617">MSAESTPEPGTPGEAGTTSGAADRSGPDGRGGQEGWRGPRHRKQRAGRRKGLLIAAWSAAGVLVLGGTGAGYLYFELNGNIKSVDIDQALGTARPTKVDNGSENILVLGSDTRSGTNKKLGGGADDGSARSDTAMVVHVYEGHKRASVVSIPRDTLVDRPACTDTKGVTHDAASDVMFNSAYSTGGAACAVKTVEAISGIRMDHYLEVDFAGFEKLIDELGGVEITTTKAIDDPDSHLKLDAGTHTLTGDQALGLVRTRHGVGDGSDLGRIQLQQAFVKALVDQVKHVGLLTGGTRLYDLADTATKAVTTDSDLGSLNSLMSFASGLQGIGAADMTMVTMPVQYDPSNLNRVLVSEAKAEQVWTALRNDRPVPKAATEGNASGEAAGVVASS</sequence>
<evidence type="ECO:0000256" key="3">
    <source>
        <dbReference type="SAM" id="Phobius"/>
    </source>
</evidence>
<dbReference type="Pfam" id="PF03816">
    <property type="entry name" value="LytR_cpsA_psr"/>
    <property type="match status" value="1"/>
</dbReference>
<dbReference type="RefSeq" id="WP_307045972.1">
    <property type="nucleotide sequence ID" value="NZ_JAUSYA010000001.1"/>
</dbReference>
<feature type="region of interest" description="Disordered" evidence="2">
    <location>
        <begin position="372"/>
        <end position="392"/>
    </location>
</feature>
<dbReference type="Gene3D" id="3.40.630.190">
    <property type="entry name" value="LCP protein"/>
    <property type="match status" value="1"/>
</dbReference>
<feature type="compositionally biased region" description="Low complexity" evidence="2">
    <location>
        <begin position="378"/>
        <end position="392"/>
    </location>
</feature>
<dbReference type="InterPro" id="IPR004474">
    <property type="entry name" value="LytR_CpsA_psr"/>
</dbReference>
<accession>A0ABU0Q6K1</accession>
<protein>
    <submittedName>
        <fullName evidence="5">LCP family protein required for cell wall assembly</fullName>
    </submittedName>
</protein>
<dbReference type="NCBIfam" id="TIGR00350">
    <property type="entry name" value="lytR_cpsA_psr"/>
    <property type="match status" value="1"/>
</dbReference>
<feature type="domain" description="Cell envelope-related transcriptional attenuator" evidence="4">
    <location>
        <begin position="130"/>
        <end position="286"/>
    </location>
</feature>
<feature type="transmembrane region" description="Helical" evidence="3">
    <location>
        <begin position="52"/>
        <end position="75"/>
    </location>
</feature>
<feature type="compositionally biased region" description="Basic residues" evidence="2">
    <location>
        <begin position="38"/>
        <end position="47"/>
    </location>
</feature>
<reference evidence="5 6" key="1">
    <citation type="submission" date="2023-07" db="EMBL/GenBank/DDBJ databases">
        <title>Comparative genomics of wheat-associated soil bacteria to identify genetic determinants of phenazine resistance.</title>
        <authorList>
            <person name="Mouncey N."/>
        </authorList>
    </citation>
    <scope>NUCLEOTIDE SEQUENCE [LARGE SCALE GENOMIC DNA]</scope>
    <source>
        <strain evidence="5 6">W4I19-2</strain>
    </source>
</reference>
<evidence type="ECO:0000313" key="5">
    <source>
        <dbReference type="EMBL" id="MDQ0686302.1"/>
    </source>
</evidence>
<feature type="region of interest" description="Disordered" evidence="2">
    <location>
        <begin position="1"/>
        <end position="47"/>
    </location>
</feature>
<keyword evidence="6" id="KW-1185">Reference proteome</keyword>
<feature type="region of interest" description="Disordered" evidence="2">
    <location>
        <begin position="108"/>
        <end position="127"/>
    </location>
</feature>
<evidence type="ECO:0000259" key="4">
    <source>
        <dbReference type="Pfam" id="PF03816"/>
    </source>
</evidence>
<dbReference type="PANTHER" id="PTHR33392:SF6">
    <property type="entry name" value="POLYISOPRENYL-TEICHOIC ACID--PEPTIDOGLYCAN TEICHOIC ACID TRANSFERASE TAGU"/>
    <property type="match status" value="1"/>
</dbReference>
<evidence type="ECO:0000256" key="2">
    <source>
        <dbReference type="SAM" id="MobiDB-lite"/>
    </source>
</evidence>
<comment type="caution">
    <text evidence="5">The sequence shown here is derived from an EMBL/GenBank/DDBJ whole genome shotgun (WGS) entry which is preliminary data.</text>
</comment>
<evidence type="ECO:0000256" key="1">
    <source>
        <dbReference type="ARBA" id="ARBA00006068"/>
    </source>
</evidence>
<keyword evidence="3" id="KW-1133">Transmembrane helix</keyword>
<dbReference type="InterPro" id="IPR050922">
    <property type="entry name" value="LytR/CpsA/Psr_CW_biosynth"/>
</dbReference>
<dbReference type="EMBL" id="JAUSYA010000001">
    <property type="protein sequence ID" value="MDQ0686302.1"/>
    <property type="molecule type" value="Genomic_DNA"/>
</dbReference>
<gene>
    <name evidence="5" type="ORF">QFZ56_005265</name>
</gene>
<name>A0ABU0Q6K1_STRAH</name>
<evidence type="ECO:0000313" key="6">
    <source>
        <dbReference type="Proteomes" id="UP001243364"/>
    </source>
</evidence>
<dbReference type="PANTHER" id="PTHR33392">
    <property type="entry name" value="POLYISOPRENYL-TEICHOIC ACID--PEPTIDOGLYCAN TEICHOIC ACID TRANSFERASE TAGU"/>
    <property type="match status" value="1"/>
</dbReference>
<proteinExistence type="inferred from homology"/>
<keyword evidence="3" id="KW-0472">Membrane</keyword>
<keyword evidence="3" id="KW-0812">Transmembrane</keyword>
<comment type="similarity">
    <text evidence="1">Belongs to the LytR/CpsA/Psr (LCP) family.</text>
</comment>
<organism evidence="5 6">
    <name type="scientific">Streptomyces achromogenes</name>
    <dbReference type="NCBI Taxonomy" id="67255"/>
    <lineage>
        <taxon>Bacteria</taxon>
        <taxon>Bacillati</taxon>
        <taxon>Actinomycetota</taxon>
        <taxon>Actinomycetes</taxon>
        <taxon>Kitasatosporales</taxon>
        <taxon>Streptomycetaceae</taxon>
        <taxon>Streptomyces</taxon>
    </lineage>
</organism>